<dbReference type="EMBL" id="MT141328">
    <property type="protein sequence ID" value="QJA58541.1"/>
    <property type="molecule type" value="Genomic_DNA"/>
</dbReference>
<reference evidence="1" key="1">
    <citation type="submission" date="2020-03" db="EMBL/GenBank/DDBJ databases">
        <title>The deep terrestrial virosphere.</title>
        <authorList>
            <person name="Holmfeldt K."/>
            <person name="Nilsson E."/>
            <person name="Simone D."/>
            <person name="Lopez-Fernandez M."/>
            <person name="Wu X."/>
            <person name="de Brujin I."/>
            <person name="Lundin D."/>
            <person name="Andersson A."/>
            <person name="Bertilsson S."/>
            <person name="Dopson M."/>
        </authorList>
    </citation>
    <scope>NUCLEOTIDE SEQUENCE</scope>
    <source>
        <strain evidence="1">MM415B01439</strain>
    </source>
</reference>
<name>A0A6M3IMT2_9ZZZZ</name>
<sequence length="70" mass="8119">MKEGKMTKSKIWLELYGTQSNDFIEGVIAGVEMYAIWRNGKRYVGVREEPLEDVIADIKDQLGWNLTVER</sequence>
<dbReference type="AlphaFoldDB" id="A0A6M3IMT2"/>
<protein>
    <submittedName>
        <fullName evidence="1">Uncharacterized protein</fullName>
    </submittedName>
</protein>
<proteinExistence type="predicted"/>
<organism evidence="1">
    <name type="scientific">viral metagenome</name>
    <dbReference type="NCBI Taxonomy" id="1070528"/>
    <lineage>
        <taxon>unclassified sequences</taxon>
        <taxon>metagenomes</taxon>
        <taxon>organismal metagenomes</taxon>
    </lineage>
</organism>
<accession>A0A6M3IMT2</accession>
<evidence type="ECO:0000313" key="1">
    <source>
        <dbReference type="EMBL" id="QJA58541.1"/>
    </source>
</evidence>
<gene>
    <name evidence="1" type="ORF">MM415B01439_0018</name>
</gene>